<feature type="repeat" description="Solcar" evidence="10">
    <location>
        <begin position="187"/>
        <end position="286"/>
    </location>
</feature>
<evidence type="ECO:0000256" key="10">
    <source>
        <dbReference type="PROSITE-ProRule" id="PRU00282"/>
    </source>
</evidence>
<evidence type="ECO:0000256" key="2">
    <source>
        <dbReference type="ARBA" id="ARBA00006375"/>
    </source>
</evidence>
<keyword evidence="9 10" id="KW-0472">Membrane</keyword>
<dbReference type="AlphaFoldDB" id="A0A1Y2FGZ3"/>
<dbReference type="OMA" id="VWVPIDV"/>
<dbReference type="InterPro" id="IPR023395">
    <property type="entry name" value="MCP_dom_sf"/>
</dbReference>
<dbReference type="GeneID" id="63788526"/>
<organism evidence="13 14">
    <name type="scientific">Protomyces lactucae-debilis</name>
    <dbReference type="NCBI Taxonomy" id="2754530"/>
    <lineage>
        <taxon>Eukaryota</taxon>
        <taxon>Fungi</taxon>
        <taxon>Dikarya</taxon>
        <taxon>Ascomycota</taxon>
        <taxon>Taphrinomycotina</taxon>
        <taxon>Taphrinomycetes</taxon>
        <taxon>Taphrinales</taxon>
        <taxon>Protomycetaceae</taxon>
        <taxon>Protomyces</taxon>
    </lineage>
</organism>
<name>A0A1Y2FGZ3_PROLT</name>
<sequence length="287" mass="31739">MDLQTLAASVTASVSSRLVVFPLDTIAIQRQTAMRRPLFPADQTLLRSFRNLYRGLSVSLILTTPAVALYLCTYRQLKQMLIPTLGEGNMNYIVSGTGAEIVSSFLWTPLEVLKARLQISGAPVAGLASSNTTLMGQLRLIARDEGMRGFYRGYLVGLGIFIPYNAVYWVVYENSKRLARRSMYFQEPFAQAALASGVATSVSTLLAHPLDLIKTRYQVSMSDAVQQTATQQQTRKSDRLGVRQVLRNVMQESGWRGLYAGLGPRLFCSIPSSVLSMSVFEFFANAI</sequence>
<evidence type="ECO:0000256" key="11">
    <source>
        <dbReference type="RuleBase" id="RU000488"/>
    </source>
</evidence>
<evidence type="ECO:0008006" key="15">
    <source>
        <dbReference type="Google" id="ProtNLM"/>
    </source>
</evidence>
<dbReference type="OrthoDB" id="428293at2759"/>
<protein>
    <recommendedName>
        <fullName evidence="15">Mitochondrial carrier domain-containing protein</fullName>
    </recommendedName>
</protein>
<dbReference type="EMBL" id="MCFI01000009">
    <property type="protein sequence ID" value="ORY82546.1"/>
    <property type="molecule type" value="Genomic_DNA"/>
</dbReference>
<dbReference type="PROSITE" id="PS50920">
    <property type="entry name" value="SOLCAR"/>
    <property type="match status" value="2"/>
</dbReference>
<dbReference type="SUPFAM" id="SSF103506">
    <property type="entry name" value="Mitochondrial carrier"/>
    <property type="match status" value="1"/>
</dbReference>
<evidence type="ECO:0000256" key="5">
    <source>
        <dbReference type="ARBA" id="ARBA00022737"/>
    </source>
</evidence>
<feature type="transmembrane region" description="Helical" evidence="12">
    <location>
        <begin position="52"/>
        <end position="72"/>
    </location>
</feature>
<dbReference type="GO" id="GO:0005743">
    <property type="term" value="C:mitochondrial inner membrane"/>
    <property type="evidence" value="ECO:0007669"/>
    <property type="project" value="UniProtKB-SubCell"/>
</dbReference>
<keyword evidence="7 12" id="KW-1133">Transmembrane helix</keyword>
<dbReference type="Pfam" id="PF00153">
    <property type="entry name" value="Mito_carr"/>
    <property type="match status" value="3"/>
</dbReference>
<keyword evidence="14" id="KW-1185">Reference proteome</keyword>
<comment type="caution">
    <text evidence="13">The sequence shown here is derived from an EMBL/GenBank/DDBJ whole genome shotgun (WGS) entry which is preliminary data.</text>
</comment>
<keyword evidence="8" id="KW-0496">Mitochondrion</keyword>
<evidence type="ECO:0000256" key="4">
    <source>
        <dbReference type="ARBA" id="ARBA00022692"/>
    </source>
</evidence>
<evidence type="ECO:0000313" key="13">
    <source>
        <dbReference type="EMBL" id="ORY82546.1"/>
    </source>
</evidence>
<dbReference type="PANTHER" id="PTHR45758">
    <property type="entry name" value="MITOFERRIN-1-RELATED"/>
    <property type="match status" value="1"/>
</dbReference>
<feature type="transmembrane region" description="Helical" evidence="12">
    <location>
        <begin position="149"/>
        <end position="169"/>
    </location>
</feature>
<proteinExistence type="inferred from homology"/>
<keyword evidence="5" id="KW-0677">Repeat</keyword>
<comment type="similarity">
    <text evidence="2 11">Belongs to the mitochondrial carrier (TC 2.A.29) family.</text>
</comment>
<evidence type="ECO:0000256" key="12">
    <source>
        <dbReference type="SAM" id="Phobius"/>
    </source>
</evidence>
<evidence type="ECO:0000256" key="8">
    <source>
        <dbReference type="ARBA" id="ARBA00023128"/>
    </source>
</evidence>
<keyword evidence="4 10" id="KW-0812">Transmembrane</keyword>
<dbReference type="InterPro" id="IPR002067">
    <property type="entry name" value="MCP"/>
</dbReference>
<evidence type="ECO:0000256" key="9">
    <source>
        <dbReference type="ARBA" id="ARBA00023136"/>
    </source>
</evidence>
<evidence type="ECO:0000256" key="7">
    <source>
        <dbReference type="ARBA" id="ARBA00022989"/>
    </source>
</evidence>
<dbReference type="Proteomes" id="UP000193685">
    <property type="component" value="Unassembled WGS sequence"/>
</dbReference>
<keyword evidence="3 11" id="KW-0813">Transport</keyword>
<feature type="repeat" description="Solcar" evidence="10">
    <location>
        <begin position="87"/>
        <end position="178"/>
    </location>
</feature>
<gene>
    <name evidence="13" type="ORF">BCR37DRAFT_402643</name>
</gene>
<dbReference type="PANTHER" id="PTHR45758:SF3">
    <property type="entry name" value="MITOCHONDRIAL SUBSTRATE CARRIER FAMILY PROTEIN E"/>
    <property type="match status" value="1"/>
</dbReference>
<dbReference type="Gene3D" id="1.50.40.10">
    <property type="entry name" value="Mitochondrial carrier domain"/>
    <property type="match status" value="1"/>
</dbReference>
<dbReference type="STRING" id="56484.A0A1Y2FGZ3"/>
<evidence type="ECO:0000256" key="1">
    <source>
        <dbReference type="ARBA" id="ARBA00004448"/>
    </source>
</evidence>
<dbReference type="PRINTS" id="PR00926">
    <property type="entry name" value="MITOCARRIER"/>
</dbReference>
<evidence type="ECO:0000313" key="14">
    <source>
        <dbReference type="Proteomes" id="UP000193685"/>
    </source>
</evidence>
<keyword evidence="6" id="KW-0999">Mitochondrion inner membrane</keyword>
<evidence type="ECO:0000256" key="3">
    <source>
        <dbReference type="ARBA" id="ARBA00022448"/>
    </source>
</evidence>
<dbReference type="GO" id="GO:0005381">
    <property type="term" value="F:iron ion transmembrane transporter activity"/>
    <property type="evidence" value="ECO:0007669"/>
    <property type="project" value="UniProtKB-ARBA"/>
</dbReference>
<dbReference type="InterPro" id="IPR018108">
    <property type="entry name" value="MCP_transmembrane"/>
</dbReference>
<evidence type="ECO:0000256" key="6">
    <source>
        <dbReference type="ARBA" id="ARBA00022792"/>
    </source>
</evidence>
<dbReference type="RefSeq" id="XP_040725417.1">
    <property type="nucleotide sequence ID" value="XM_040871927.1"/>
</dbReference>
<comment type="subcellular location">
    <subcellularLocation>
        <location evidence="1">Mitochondrion inner membrane</location>
        <topology evidence="1">Multi-pass membrane protein</topology>
    </subcellularLocation>
</comment>
<reference evidence="13 14" key="1">
    <citation type="submission" date="2016-07" db="EMBL/GenBank/DDBJ databases">
        <title>Pervasive Adenine N6-methylation of Active Genes in Fungi.</title>
        <authorList>
            <consortium name="DOE Joint Genome Institute"/>
            <person name="Mondo S.J."/>
            <person name="Dannebaum R.O."/>
            <person name="Kuo R.C."/>
            <person name="Labutti K."/>
            <person name="Haridas S."/>
            <person name="Kuo A."/>
            <person name="Salamov A."/>
            <person name="Ahrendt S.R."/>
            <person name="Lipzen A."/>
            <person name="Sullivan W."/>
            <person name="Andreopoulos W.B."/>
            <person name="Clum A."/>
            <person name="Lindquist E."/>
            <person name="Daum C."/>
            <person name="Ramamoorthy G.K."/>
            <person name="Gryganskyi A."/>
            <person name="Culley D."/>
            <person name="Magnuson J.K."/>
            <person name="James T.Y."/>
            <person name="O'Malley M.A."/>
            <person name="Stajich J.E."/>
            <person name="Spatafora J.W."/>
            <person name="Visel A."/>
            <person name="Grigoriev I.V."/>
        </authorList>
    </citation>
    <scope>NUCLEOTIDE SEQUENCE [LARGE SCALE GENOMIC DNA]</scope>
    <source>
        <strain evidence="13 14">12-1054</strain>
    </source>
</reference>
<accession>A0A1Y2FGZ3</accession>